<proteinExistence type="predicted"/>
<dbReference type="VEuPathDB" id="TriTrypDB:TcIL3000_0_04260"/>
<dbReference type="Proteomes" id="UP000000702">
    <property type="component" value="Unassembled WGS sequence"/>
</dbReference>
<comment type="caution">
    <text evidence="1">The sequence shown here is derived from an EMBL/GenBank/DDBJ whole genome shotgun (WGS) entry which is preliminary data.</text>
</comment>
<keyword evidence="2" id="KW-1185">Reference proteome</keyword>
<accession>F9W7F4</accession>
<name>F9W7F4_TRYCI</name>
<dbReference type="AlphaFoldDB" id="F9W7F4"/>
<gene>
    <name evidence="1" type="ORF">TCIL3000_0_04260</name>
</gene>
<reference evidence="1 2" key="2">
    <citation type="journal article" date="2012" name="Proc. Natl. Acad. Sci. U.S.A.">
        <title>Antigenic diversity is generated by distinct evolutionary mechanisms in African trypanosome species.</title>
        <authorList>
            <person name="Jackson A.P."/>
            <person name="Berry A."/>
            <person name="Aslett M."/>
            <person name="Allison H.C."/>
            <person name="Burton P."/>
            <person name="Vavrova-Anderson J."/>
            <person name="Brown R."/>
            <person name="Browne H."/>
            <person name="Corton N."/>
            <person name="Hauser H."/>
            <person name="Gamble J."/>
            <person name="Gilderthorp R."/>
            <person name="Marcello L."/>
            <person name="McQuillan J."/>
            <person name="Otto T.D."/>
            <person name="Quail M.A."/>
            <person name="Sanders M.J."/>
            <person name="van Tonder A."/>
            <person name="Ginger M.L."/>
            <person name="Field M.C."/>
            <person name="Barry J.D."/>
            <person name="Hertz-Fowler C."/>
            <person name="Berriman M."/>
        </authorList>
    </citation>
    <scope>NUCLEOTIDE SEQUENCE [LARGE SCALE GENOMIC DNA]</scope>
    <source>
        <strain evidence="1 2">IL3000</strain>
    </source>
</reference>
<protein>
    <submittedName>
        <fullName evidence="1">WGS project CAEQ00000000 data, annotated contig 160</fullName>
    </submittedName>
</protein>
<evidence type="ECO:0000313" key="2">
    <source>
        <dbReference type="Proteomes" id="UP000000702"/>
    </source>
</evidence>
<dbReference type="EMBL" id="CAEQ01001021">
    <property type="protein sequence ID" value="CCD13120.1"/>
    <property type="molecule type" value="Genomic_DNA"/>
</dbReference>
<evidence type="ECO:0000313" key="1">
    <source>
        <dbReference type="EMBL" id="CCD13120.1"/>
    </source>
</evidence>
<organism evidence="1 2">
    <name type="scientific">Trypanosoma congolense (strain IL3000)</name>
    <dbReference type="NCBI Taxonomy" id="1068625"/>
    <lineage>
        <taxon>Eukaryota</taxon>
        <taxon>Discoba</taxon>
        <taxon>Euglenozoa</taxon>
        <taxon>Kinetoplastea</taxon>
        <taxon>Metakinetoplastina</taxon>
        <taxon>Trypanosomatida</taxon>
        <taxon>Trypanosomatidae</taxon>
        <taxon>Trypanosoma</taxon>
        <taxon>Nannomonas</taxon>
    </lineage>
</organism>
<sequence>MIMRKAEMRNQRVTRRGLLDARSGAPEVTIILMVRTDTVIDSGRTDLKGASGVGVETEIEIETRKENEKKGVVGKKTGIGIGIGIAIDRCRVAVPMDTKDTTYSRKVATGGVAKVAIRTALQLTSMMIEKKMHVSDDSVTKRDAGGNMLWSRAFVISIHD</sequence>
<reference evidence="2" key="1">
    <citation type="submission" date="2011-07" db="EMBL/GenBank/DDBJ databases">
        <title>Divergent evolution of antigenic variation in African trypanosomes.</title>
        <authorList>
            <person name="Jackson A.P."/>
            <person name="Berry A."/>
            <person name="Allison H.C."/>
            <person name="Burton P."/>
            <person name="Anderson J."/>
            <person name="Aslett M."/>
            <person name="Brown R."/>
            <person name="Corton N."/>
            <person name="Harris D."/>
            <person name="Hauser H."/>
            <person name="Gamble J."/>
            <person name="Gilderthorp R."/>
            <person name="McQuillan J."/>
            <person name="Quail M.A."/>
            <person name="Sanders M."/>
            <person name="Van Tonder A."/>
            <person name="Ginger M.L."/>
            <person name="Donelson J.E."/>
            <person name="Field M.C."/>
            <person name="Barry J.D."/>
            <person name="Berriman M."/>
            <person name="Hertz-Fowler C."/>
        </authorList>
    </citation>
    <scope>NUCLEOTIDE SEQUENCE [LARGE SCALE GENOMIC DNA]</scope>
    <source>
        <strain evidence="2">IL3000</strain>
    </source>
</reference>